<dbReference type="Proteomes" id="UP001164746">
    <property type="component" value="Chromosome 15"/>
</dbReference>
<dbReference type="EC" id="1.1.1.100" evidence="2"/>
<accession>A0ABY7G256</accession>
<dbReference type="InterPro" id="IPR050259">
    <property type="entry name" value="SDR"/>
</dbReference>
<dbReference type="PRINTS" id="PR00081">
    <property type="entry name" value="GDHRDH"/>
</dbReference>
<evidence type="ECO:0000256" key="4">
    <source>
        <dbReference type="ARBA" id="ARBA00048508"/>
    </source>
</evidence>
<gene>
    <name evidence="5" type="ORF">MAR_014244</name>
</gene>
<dbReference type="InterPro" id="IPR020904">
    <property type="entry name" value="Sc_DH/Rdtase_CS"/>
</dbReference>
<comment type="catalytic activity">
    <reaction evidence="4">
        <text>a (3R)-hydroxyacyl-[ACP] + NADP(+) = a 3-oxoacyl-[ACP] + NADPH + H(+)</text>
        <dbReference type="Rhea" id="RHEA:17397"/>
        <dbReference type="Rhea" id="RHEA-COMP:9916"/>
        <dbReference type="Rhea" id="RHEA-COMP:9945"/>
        <dbReference type="ChEBI" id="CHEBI:15378"/>
        <dbReference type="ChEBI" id="CHEBI:57783"/>
        <dbReference type="ChEBI" id="CHEBI:58349"/>
        <dbReference type="ChEBI" id="CHEBI:78776"/>
        <dbReference type="ChEBI" id="CHEBI:78827"/>
        <dbReference type="EC" id="1.1.1.100"/>
    </reaction>
</comment>
<dbReference type="Gene3D" id="3.40.50.720">
    <property type="entry name" value="NAD(P)-binding Rossmann-like Domain"/>
    <property type="match status" value="1"/>
</dbReference>
<dbReference type="PROSITE" id="PS00061">
    <property type="entry name" value="ADH_SHORT"/>
    <property type="match status" value="1"/>
</dbReference>
<dbReference type="InterPro" id="IPR036291">
    <property type="entry name" value="NAD(P)-bd_dom_sf"/>
</dbReference>
<keyword evidence="3" id="KW-0560">Oxidoreductase</keyword>
<evidence type="ECO:0000256" key="2">
    <source>
        <dbReference type="ARBA" id="ARBA00012948"/>
    </source>
</evidence>
<reference evidence="5" key="1">
    <citation type="submission" date="2022-11" db="EMBL/GenBank/DDBJ databases">
        <title>Centuries of genome instability and evolution in soft-shell clam transmissible cancer (bioRxiv).</title>
        <authorList>
            <person name="Hart S.F.M."/>
            <person name="Yonemitsu M.A."/>
            <person name="Giersch R.M."/>
            <person name="Beal B.F."/>
            <person name="Arriagada G."/>
            <person name="Davis B.W."/>
            <person name="Ostrander E.A."/>
            <person name="Goff S.P."/>
            <person name="Metzger M.J."/>
        </authorList>
    </citation>
    <scope>NUCLEOTIDE SEQUENCE</scope>
    <source>
        <strain evidence="5">MELC-2E11</strain>
        <tissue evidence="5">Siphon/mantle</tissue>
    </source>
</reference>
<name>A0ABY7G256_MYAAR</name>
<evidence type="ECO:0000313" key="6">
    <source>
        <dbReference type="Proteomes" id="UP001164746"/>
    </source>
</evidence>
<dbReference type="InterPro" id="IPR002347">
    <property type="entry name" value="SDR_fam"/>
</dbReference>
<protein>
    <recommendedName>
        <fullName evidence="2">3-oxoacyl-[acyl-carrier-protein] reductase</fullName>
        <ecNumber evidence="2">1.1.1.100</ecNumber>
    </recommendedName>
</protein>
<sequence length="229" mass="24834">MDLHPQNIIDDALAELRSQHNDCKISFAGANFLKEDEIDAMCMEVLKLYPEGIDILINNAGFNEVCLLEDCSMELWHRMIAVHLTSSFMLTKWALPLMKKKGWGRIVNTSSQMGLISTPGKVPYGCAKSGLIALAKGAALEGAEYGVTCNAICPGFVETDLLKIQIGKMASEKQISYEIARDQWFAGSNPTKKPVSVEQVAALVGFLCSEEAASITGSAHSIDGGYTAR</sequence>
<organism evidence="5 6">
    <name type="scientific">Mya arenaria</name>
    <name type="common">Soft-shell clam</name>
    <dbReference type="NCBI Taxonomy" id="6604"/>
    <lineage>
        <taxon>Eukaryota</taxon>
        <taxon>Metazoa</taxon>
        <taxon>Spiralia</taxon>
        <taxon>Lophotrochozoa</taxon>
        <taxon>Mollusca</taxon>
        <taxon>Bivalvia</taxon>
        <taxon>Autobranchia</taxon>
        <taxon>Heteroconchia</taxon>
        <taxon>Euheterodonta</taxon>
        <taxon>Imparidentia</taxon>
        <taxon>Neoheterodontei</taxon>
        <taxon>Myida</taxon>
        <taxon>Myoidea</taxon>
        <taxon>Myidae</taxon>
        <taxon>Mya</taxon>
    </lineage>
</organism>
<keyword evidence="6" id="KW-1185">Reference proteome</keyword>
<evidence type="ECO:0000256" key="1">
    <source>
        <dbReference type="ARBA" id="ARBA00006484"/>
    </source>
</evidence>
<dbReference type="SUPFAM" id="SSF51735">
    <property type="entry name" value="NAD(P)-binding Rossmann-fold domains"/>
    <property type="match status" value="1"/>
</dbReference>
<dbReference type="PANTHER" id="PTHR42879:SF2">
    <property type="entry name" value="3-OXOACYL-[ACYL-CARRIER-PROTEIN] REDUCTASE FABG"/>
    <property type="match status" value="1"/>
</dbReference>
<dbReference type="PRINTS" id="PR00080">
    <property type="entry name" value="SDRFAMILY"/>
</dbReference>
<evidence type="ECO:0000313" key="5">
    <source>
        <dbReference type="EMBL" id="WAR28540.1"/>
    </source>
</evidence>
<dbReference type="EMBL" id="CP111026">
    <property type="protein sequence ID" value="WAR28540.1"/>
    <property type="molecule type" value="Genomic_DNA"/>
</dbReference>
<comment type="similarity">
    <text evidence="1">Belongs to the short-chain dehydrogenases/reductases (SDR) family.</text>
</comment>
<dbReference type="Pfam" id="PF13561">
    <property type="entry name" value="adh_short_C2"/>
    <property type="match status" value="1"/>
</dbReference>
<dbReference type="PANTHER" id="PTHR42879">
    <property type="entry name" value="3-OXOACYL-(ACYL-CARRIER-PROTEIN) REDUCTASE"/>
    <property type="match status" value="1"/>
</dbReference>
<evidence type="ECO:0000256" key="3">
    <source>
        <dbReference type="ARBA" id="ARBA00023002"/>
    </source>
</evidence>
<proteinExistence type="inferred from homology"/>